<dbReference type="AlphaFoldDB" id="A0A4D9DCE1"/>
<keyword evidence="2" id="KW-0808">Transferase</keyword>
<evidence type="ECO:0008006" key="9">
    <source>
        <dbReference type="Google" id="ProtNLM"/>
    </source>
</evidence>
<dbReference type="Proteomes" id="UP000355283">
    <property type="component" value="Unassembled WGS sequence"/>
</dbReference>
<dbReference type="PANTHER" id="PTHR21328">
    <property type="entry name" value="POLY ADP-RIBOSE POLYMERASE FAMILY, MEMBER PARP"/>
    <property type="match status" value="1"/>
</dbReference>
<protein>
    <recommendedName>
        <fullName evidence="9">PARP catalytic domain-containing protein</fullName>
    </recommendedName>
</protein>
<feature type="region of interest" description="Disordered" evidence="5">
    <location>
        <begin position="675"/>
        <end position="700"/>
    </location>
</feature>
<evidence type="ECO:0000256" key="4">
    <source>
        <dbReference type="ARBA" id="ARBA00023027"/>
    </source>
</evidence>
<organism evidence="7 8">
    <name type="scientific">Nannochloropsis salina CCMP1776</name>
    <dbReference type="NCBI Taxonomy" id="1027361"/>
    <lineage>
        <taxon>Eukaryota</taxon>
        <taxon>Sar</taxon>
        <taxon>Stramenopiles</taxon>
        <taxon>Ochrophyta</taxon>
        <taxon>Eustigmatophyceae</taxon>
        <taxon>Eustigmatales</taxon>
        <taxon>Monodopsidaceae</taxon>
        <taxon>Microchloropsis</taxon>
        <taxon>Microchloropsis salina</taxon>
    </lineage>
</organism>
<dbReference type="GO" id="GO:0016779">
    <property type="term" value="F:nucleotidyltransferase activity"/>
    <property type="evidence" value="ECO:0007669"/>
    <property type="project" value="UniProtKB-KW"/>
</dbReference>
<dbReference type="Gene3D" id="3.90.228.10">
    <property type="match status" value="1"/>
</dbReference>
<evidence type="ECO:0000256" key="3">
    <source>
        <dbReference type="ARBA" id="ARBA00022695"/>
    </source>
</evidence>
<dbReference type="EMBL" id="SDOX01000009">
    <property type="protein sequence ID" value="TFJ86209.1"/>
    <property type="molecule type" value="Genomic_DNA"/>
</dbReference>
<dbReference type="GO" id="GO:0016757">
    <property type="term" value="F:glycosyltransferase activity"/>
    <property type="evidence" value="ECO:0007669"/>
    <property type="project" value="UniProtKB-KW"/>
</dbReference>
<dbReference type="InterPro" id="IPR051838">
    <property type="entry name" value="ARTD_PARP"/>
</dbReference>
<keyword evidence="8" id="KW-1185">Reference proteome</keyword>
<keyword evidence="3" id="KW-0548">Nucleotidyltransferase</keyword>
<accession>A0A4D9DCE1</accession>
<comment type="caution">
    <text evidence="7">The sequence shown here is derived from an EMBL/GenBank/DDBJ whole genome shotgun (WGS) entry which is preliminary data.</text>
</comment>
<keyword evidence="6" id="KW-1133">Transmembrane helix</keyword>
<feature type="compositionally biased region" description="Basic and acidic residues" evidence="5">
    <location>
        <begin position="413"/>
        <end position="429"/>
    </location>
</feature>
<evidence type="ECO:0000256" key="6">
    <source>
        <dbReference type="SAM" id="Phobius"/>
    </source>
</evidence>
<proteinExistence type="predicted"/>
<evidence type="ECO:0000313" key="7">
    <source>
        <dbReference type="EMBL" id="TFJ86209.1"/>
    </source>
</evidence>
<keyword evidence="6" id="KW-0472">Membrane</keyword>
<feature type="transmembrane region" description="Helical" evidence="6">
    <location>
        <begin position="709"/>
        <end position="731"/>
    </location>
</feature>
<evidence type="ECO:0000256" key="5">
    <source>
        <dbReference type="SAM" id="MobiDB-lite"/>
    </source>
</evidence>
<keyword evidence="6" id="KW-0812">Transmembrane</keyword>
<reference evidence="7 8" key="1">
    <citation type="submission" date="2019-01" db="EMBL/GenBank/DDBJ databases">
        <title>Nuclear Genome Assembly of the Microalgal Biofuel strain Nannochloropsis salina CCMP1776.</title>
        <authorList>
            <person name="Hovde B."/>
        </authorList>
    </citation>
    <scope>NUCLEOTIDE SEQUENCE [LARGE SCALE GENOMIC DNA]</scope>
    <source>
        <strain evidence="7 8">CCMP1776</strain>
    </source>
</reference>
<evidence type="ECO:0000313" key="8">
    <source>
        <dbReference type="Proteomes" id="UP000355283"/>
    </source>
</evidence>
<name>A0A4D9DCE1_9STRA</name>
<dbReference type="OrthoDB" id="78426at2759"/>
<feature type="region of interest" description="Disordered" evidence="5">
    <location>
        <begin position="393"/>
        <end position="457"/>
    </location>
</feature>
<dbReference type="SUPFAM" id="SSF56399">
    <property type="entry name" value="ADP-ribosylation"/>
    <property type="match status" value="1"/>
</dbReference>
<keyword evidence="4" id="KW-0520">NAD</keyword>
<evidence type="ECO:0000256" key="2">
    <source>
        <dbReference type="ARBA" id="ARBA00022679"/>
    </source>
</evidence>
<evidence type="ECO:0000256" key="1">
    <source>
        <dbReference type="ARBA" id="ARBA00022676"/>
    </source>
</evidence>
<sequence length="754" mass="80686">METAKHAKEEICIISKEVANVMAVLSLRADPMIEGPMKVLHPIIFRVTPLSYFVETIVGWHTHSMSLPFFTLLPSETTPRLRSLLHKFSFHFLAFLLLPSSSSSSSSSPPSSLSSSSPSSLSSPSPSCSSSILLYRLSIEIQSLEWDAEARTLHLSLNPDVALNAASASSFPTEVLIRAQQLLLAPPLELQLFFPESTAKAPFCFSSTDAGAMVARRANEALQPLKEASLLQALSLLTALVKDEAGAVWPENGPCWRRAWAERVVARVREQCLAVDLRLSLLSMSKAQSATLRPPVPSFFFESEGGYAVDRTALVSAVNALPPVHVICGEGGGRGGGRGDGARGEGDGLEGVEAVEGLPFPSCLVLQYLLFRERVTLMNSSDAVVLNSSDAVAAGPRGRRGHEHGQGAAGGGEGRKEDEEWEGEKRQAHALDALAGLPSPGGATPSQGGRETGLGPSGGPLRRFLASAFFGPRGDRPCFIFPLRHAPNARFDALARQHGTQWGFHGSPPVSFHSIVSLGLRSLSGTRGMRNGAAFGDGVYVASKCEVARNFGSWGVPVWKHSQFGNRATASSAAAASGAPPVFAYQVIALCEIIDMPEYRCGFPGFDGSAVAVTAARKRSEPSTSTPVSSPTREVNRDRSEYWVVANDSHLVVRALLLFKDPAILPNAPTFPLSTRTVRQRRGSPGAAANLPPQPPPPLPRAPVARRQLYLHFVLGVMRVILIGTAFIIFLETVEKLLARREKSLGGGRGRRAA</sequence>
<keyword evidence="1" id="KW-0328">Glycosyltransferase</keyword>
<gene>
    <name evidence="7" type="ORF">NSK_002417</name>
</gene>
<feature type="region of interest" description="Disordered" evidence="5">
    <location>
        <begin position="104"/>
        <end position="126"/>
    </location>
</feature>